<keyword evidence="3" id="KW-1185">Reference proteome</keyword>
<reference evidence="2 3" key="1">
    <citation type="submission" date="2022-04" db="EMBL/GenBank/DDBJ databases">
        <title>Positive selection, recombination, and allopatry shape intraspecific diversity of widespread and dominant cyanobacteria.</title>
        <authorList>
            <person name="Wei J."/>
            <person name="Shu W."/>
            <person name="Hu C."/>
        </authorList>
    </citation>
    <scope>NUCLEOTIDE SEQUENCE [LARGE SCALE GENOMIC DNA]</scope>
    <source>
        <strain evidence="2 3">GB2-A5</strain>
    </source>
</reference>
<evidence type="ECO:0000313" key="2">
    <source>
        <dbReference type="EMBL" id="MEP0867821.1"/>
    </source>
</evidence>
<gene>
    <name evidence="2" type="ORF">NDI37_25580</name>
</gene>
<dbReference type="PANTHER" id="PTHR45947:SF3">
    <property type="entry name" value="SULFOQUINOVOSYL TRANSFERASE SQD2"/>
    <property type="match status" value="1"/>
</dbReference>
<dbReference type="EMBL" id="JAMPKK010000089">
    <property type="protein sequence ID" value="MEP0867821.1"/>
    <property type="molecule type" value="Genomic_DNA"/>
</dbReference>
<dbReference type="Proteomes" id="UP001442494">
    <property type="component" value="Unassembled WGS sequence"/>
</dbReference>
<comment type="caution">
    <text evidence="2">The sequence shown here is derived from an EMBL/GenBank/DDBJ whole genome shotgun (WGS) entry which is preliminary data.</text>
</comment>
<dbReference type="InterPro" id="IPR001296">
    <property type="entry name" value="Glyco_trans_1"/>
</dbReference>
<accession>A0ABV0JWI9</accession>
<proteinExistence type="predicted"/>
<dbReference type="CDD" id="cd03801">
    <property type="entry name" value="GT4_PimA-like"/>
    <property type="match status" value="1"/>
</dbReference>
<dbReference type="PANTHER" id="PTHR45947">
    <property type="entry name" value="SULFOQUINOVOSYL TRANSFERASE SQD2"/>
    <property type="match status" value="1"/>
</dbReference>
<dbReference type="Gene3D" id="3.40.50.2000">
    <property type="entry name" value="Glycogen Phosphorylase B"/>
    <property type="match status" value="2"/>
</dbReference>
<evidence type="ECO:0000313" key="3">
    <source>
        <dbReference type="Proteomes" id="UP001442494"/>
    </source>
</evidence>
<feature type="domain" description="Glycosyl transferase family 1" evidence="1">
    <location>
        <begin position="238"/>
        <end position="380"/>
    </location>
</feature>
<dbReference type="SUPFAM" id="SSF53756">
    <property type="entry name" value="UDP-Glycosyltransferase/glycogen phosphorylase"/>
    <property type="match status" value="1"/>
</dbReference>
<organism evidence="2 3">
    <name type="scientific">Funiculus sociatus GB2-A5</name>
    <dbReference type="NCBI Taxonomy" id="2933946"/>
    <lineage>
        <taxon>Bacteria</taxon>
        <taxon>Bacillati</taxon>
        <taxon>Cyanobacteriota</taxon>
        <taxon>Cyanophyceae</taxon>
        <taxon>Coleofasciculales</taxon>
        <taxon>Coleofasciculaceae</taxon>
        <taxon>Funiculus</taxon>
    </lineage>
</organism>
<dbReference type="RefSeq" id="WP_190420349.1">
    <property type="nucleotide sequence ID" value="NZ_JAMPKK010000089.1"/>
</dbReference>
<evidence type="ECO:0000259" key="1">
    <source>
        <dbReference type="Pfam" id="PF00534"/>
    </source>
</evidence>
<protein>
    <submittedName>
        <fullName evidence="2">Glycosyltransferase</fullName>
    </submittedName>
</protein>
<name>A0ABV0JWI9_9CYAN</name>
<sequence>MEPLTRPRVLLIAESANPDWISVPLVGWLHSRAIAKLSNAHIATQSYNREAFVREGCVEGKDFTAIDTGQVHEPIKRLSSLLRGGHNKGWTMVTALSTFTYYYFEHLIWREFGQQITDGKFDIVHRLTPLSPTIPSLLAQKCHRVGVPFVLGPLNGGLPWPKEFEATRREEKEWLSYIRWAYKLLPGYGSTRKYASAIAIGSRSTWNQIPAQYRDKCVYIPENAIAPERFTLQRTRQASPPLKVIFVGRIVPYKGADILLEAAAPLVRAGELTVEIVGDGPDMPKLNALLKQEKIESGVELAGHVEHAHVQERLANADLLGFPSIREFGGAVVVEAMMMGLVPIVVDYGGPGELVTKSTGYTVPMGSRAEIVAHFREILSRLIADPSIIAEMGERARDRVLTHFTWDAKARQTLEVYRWVLKSRTDKPNFGMPLDDV</sequence>
<dbReference type="InterPro" id="IPR050194">
    <property type="entry name" value="Glycosyltransferase_grp1"/>
</dbReference>
<dbReference type="Pfam" id="PF00534">
    <property type="entry name" value="Glycos_transf_1"/>
    <property type="match status" value="1"/>
</dbReference>